<evidence type="ECO:0000256" key="2">
    <source>
        <dbReference type="SAM" id="SignalP"/>
    </source>
</evidence>
<organism evidence="3">
    <name type="scientific">Corethron hystrix</name>
    <dbReference type="NCBI Taxonomy" id="216773"/>
    <lineage>
        <taxon>Eukaryota</taxon>
        <taxon>Sar</taxon>
        <taxon>Stramenopiles</taxon>
        <taxon>Ochrophyta</taxon>
        <taxon>Bacillariophyta</taxon>
        <taxon>Coscinodiscophyceae</taxon>
        <taxon>Corethrophycidae</taxon>
        <taxon>Corethrales</taxon>
        <taxon>Corethraceae</taxon>
        <taxon>Corethron</taxon>
    </lineage>
</organism>
<dbReference type="AlphaFoldDB" id="A0A7S1FPA7"/>
<feature type="chain" id="PRO_5031292577" evidence="2">
    <location>
        <begin position="23"/>
        <end position="183"/>
    </location>
</feature>
<keyword evidence="2" id="KW-0732">Signal</keyword>
<evidence type="ECO:0000313" key="3">
    <source>
        <dbReference type="EMBL" id="CAD8879103.1"/>
    </source>
</evidence>
<feature type="coiled-coil region" evidence="1">
    <location>
        <begin position="89"/>
        <end position="119"/>
    </location>
</feature>
<keyword evidence="1" id="KW-0175">Coiled coil</keyword>
<dbReference type="EMBL" id="HBFR01008698">
    <property type="protein sequence ID" value="CAD8879103.1"/>
    <property type="molecule type" value="Transcribed_RNA"/>
</dbReference>
<evidence type="ECO:0000256" key="1">
    <source>
        <dbReference type="SAM" id="Coils"/>
    </source>
</evidence>
<protein>
    <submittedName>
        <fullName evidence="3">Uncharacterized protein</fullName>
    </submittedName>
</protein>
<name>A0A7S1FPA7_9STRA</name>
<accession>A0A7S1FPA7</accession>
<reference evidence="3" key="1">
    <citation type="submission" date="2021-01" db="EMBL/GenBank/DDBJ databases">
        <authorList>
            <person name="Corre E."/>
            <person name="Pelletier E."/>
            <person name="Niang G."/>
            <person name="Scheremetjew M."/>
            <person name="Finn R."/>
            <person name="Kale V."/>
            <person name="Holt S."/>
            <person name="Cochrane G."/>
            <person name="Meng A."/>
            <person name="Brown T."/>
            <person name="Cohen L."/>
        </authorList>
    </citation>
    <scope>NUCLEOTIDE SEQUENCE</scope>
    <source>
        <strain evidence="3">308</strain>
    </source>
</reference>
<feature type="signal peptide" evidence="2">
    <location>
        <begin position="1"/>
        <end position="22"/>
    </location>
</feature>
<gene>
    <name evidence="3" type="ORF">CHYS00102_LOCUS6287</name>
</gene>
<sequence>MKLIKVSSVVLCFPSIYVTAYASTFNNGKSATSPQKGYDDMNRRQVRSLSSQTLKKLAQPEKIGAIETKIHKLGDKHDIHGRLSNEDHVKDKDEFLETLERQTEQLEKLRTRFIKISDRSTGLLNNLVHAGNVKFDLEEQGLVPNSEDNDAFLQSAESYSASRDSLDEWLSDFSAYSESILEN</sequence>
<proteinExistence type="predicted"/>